<feature type="region of interest" description="Disordered" evidence="1">
    <location>
        <begin position="1"/>
        <end position="51"/>
    </location>
</feature>
<protein>
    <submittedName>
        <fullName evidence="2">Uncharacterized protein</fullName>
    </submittedName>
</protein>
<organism evidence="2 3">
    <name type="scientific">Rickenella mellea</name>
    <dbReference type="NCBI Taxonomy" id="50990"/>
    <lineage>
        <taxon>Eukaryota</taxon>
        <taxon>Fungi</taxon>
        <taxon>Dikarya</taxon>
        <taxon>Basidiomycota</taxon>
        <taxon>Agaricomycotina</taxon>
        <taxon>Agaricomycetes</taxon>
        <taxon>Hymenochaetales</taxon>
        <taxon>Rickenellaceae</taxon>
        <taxon>Rickenella</taxon>
    </lineage>
</organism>
<evidence type="ECO:0000313" key="2">
    <source>
        <dbReference type="EMBL" id="TDL14317.1"/>
    </source>
</evidence>
<dbReference type="VEuPathDB" id="FungiDB:BD410DRAFT_809834"/>
<feature type="compositionally biased region" description="Polar residues" evidence="1">
    <location>
        <begin position="1"/>
        <end position="11"/>
    </location>
</feature>
<sequence>MSARKQQTSINAFFRPLHASTGMDGTKEGELGPSKRSASAQGSKTDVNLPAKKVRDYGGIWLLLMEEQKLKTTMGQESQAGPSKRPVDRVGTTPAQKTVEGDSTSGADSKPEKEVQIPRKKIHLTQQQRRNQLAREAQAKPGSTYQLRMTCKRDKLRTNPHHNTDIAAVLSNIFWCFAARFETIREGIDARTDSVFTIKLIVKKSCQSDHMAPIPDDNAVWTHLQPAVDVLADCAMNPFQFDVNHWVTEGVLVEADDMINCHIAEYYLRVITFANSRALRDAICQYISTFPADMSVAILWLALLGHPADDIKVAVRSSLVSRGYILAATELVALLDEDNVGSLNLGIKPDTPVYLPYAGFTIAGSPRARLEDDKLDDCRCFPNFLSAMDQDVSISTYRFSSLDYPAPMPLCYHTDPIFGQIEAICIDALCTATLNSRHGAETLECCAPILFTAKDPQLTQSIRALEDDEFNVLKHSIPKEDFMVISTRAFENMKCMSADVVCKVDGAVPLVDIFKDITAEEHSGKTEGTHADDSGEALCLHQHIPTLINKPISFCTFIMALALMPRIPI</sequence>
<dbReference type="AlphaFoldDB" id="A0A4Y7PG23"/>
<dbReference type="EMBL" id="ML170355">
    <property type="protein sequence ID" value="TDL14317.1"/>
    <property type="molecule type" value="Genomic_DNA"/>
</dbReference>
<feature type="compositionally biased region" description="Polar residues" evidence="1">
    <location>
        <begin position="72"/>
        <end position="81"/>
    </location>
</feature>
<evidence type="ECO:0000256" key="1">
    <source>
        <dbReference type="SAM" id="MobiDB-lite"/>
    </source>
</evidence>
<accession>A0A4Y7PG23</accession>
<feature type="compositionally biased region" description="Polar residues" evidence="1">
    <location>
        <begin position="36"/>
        <end position="46"/>
    </location>
</feature>
<name>A0A4Y7PG23_9AGAM</name>
<proteinExistence type="predicted"/>
<evidence type="ECO:0000313" key="3">
    <source>
        <dbReference type="Proteomes" id="UP000294933"/>
    </source>
</evidence>
<gene>
    <name evidence="2" type="ORF">BD410DRAFT_809834</name>
</gene>
<dbReference type="STRING" id="50990.A0A4Y7PG23"/>
<feature type="compositionally biased region" description="Polar residues" evidence="1">
    <location>
        <begin position="93"/>
        <end position="107"/>
    </location>
</feature>
<dbReference type="OrthoDB" id="3045403at2759"/>
<dbReference type="Proteomes" id="UP000294933">
    <property type="component" value="Unassembled WGS sequence"/>
</dbReference>
<feature type="region of interest" description="Disordered" evidence="1">
    <location>
        <begin position="72"/>
        <end position="141"/>
    </location>
</feature>
<reference evidence="2 3" key="1">
    <citation type="submission" date="2018-06" db="EMBL/GenBank/DDBJ databases">
        <title>A transcriptomic atlas of mushroom development highlights an independent origin of complex multicellularity.</title>
        <authorList>
            <consortium name="DOE Joint Genome Institute"/>
            <person name="Krizsan K."/>
            <person name="Almasi E."/>
            <person name="Merenyi Z."/>
            <person name="Sahu N."/>
            <person name="Viragh M."/>
            <person name="Koszo T."/>
            <person name="Mondo S."/>
            <person name="Kiss B."/>
            <person name="Balint B."/>
            <person name="Kues U."/>
            <person name="Barry K."/>
            <person name="Hegedus J.C."/>
            <person name="Henrissat B."/>
            <person name="Johnson J."/>
            <person name="Lipzen A."/>
            <person name="Ohm R."/>
            <person name="Nagy I."/>
            <person name="Pangilinan J."/>
            <person name="Yan J."/>
            <person name="Xiong Y."/>
            <person name="Grigoriev I.V."/>
            <person name="Hibbett D.S."/>
            <person name="Nagy L.G."/>
        </authorList>
    </citation>
    <scope>NUCLEOTIDE SEQUENCE [LARGE SCALE GENOMIC DNA]</scope>
    <source>
        <strain evidence="2 3">SZMC22713</strain>
    </source>
</reference>
<keyword evidence="3" id="KW-1185">Reference proteome</keyword>